<dbReference type="InterPro" id="IPR036179">
    <property type="entry name" value="Ig-like_dom_sf"/>
</dbReference>
<evidence type="ECO:0000313" key="3">
    <source>
        <dbReference type="EMBL" id="RVE69533.1"/>
    </source>
</evidence>
<evidence type="ECO:0000313" key="4">
    <source>
        <dbReference type="Proteomes" id="UP000283210"/>
    </source>
</evidence>
<reference evidence="3 4" key="2">
    <citation type="submission" date="2019-01" db="EMBL/GenBank/DDBJ databases">
        <title>A chromosome length genome reference of the Java medaka (oryzias javanicus).</title>
        <authorList>
            <person name="Herpin A."/>
            <person name="Takehana Y."/>
            <person name="Naruse K."/>
            <person name="Ansai S."/>
            <person name="Kawaguchi M."/>
        </authorList>
    </citation>
    <scope>NUCLEOTIDE SEQUENCE [LARGE SCALE GENOMIC DNA]</scope>
    <source>
        <strain evidence="3">RS831</strain>
        <tissue evidence="3">Whole body</tissue>
    </source>
</reference>
<dbReference type="Proteomes" id="UP000283210">
    <property type="component" value="Chromosome 8"/>
</dbReference>
<keyword evidence="2" id="KW-1133">Transmembrane helix</keyword>
<proteinExistence type="predicted"/>
<dbReference type="Gene3D" id="2.60.40.10">
    <property type="entry name" value="Immunoglobulins"/>
    <property type="match status" value="1"/>
</dbReference>
<dbReference type="InterPro" id="IPR039089">
    <property type="entry name" value="IGSF6"/>
</dbReference>
<gene>
    <name evidence="3" type="ORF">OJAV_G00078590</name>
</gene>
<evidence type="ECO:0000256" key="1">
    <source>
        <dbReference type="SAM" id="MobiDB-lite"/>
    </source>
</evidence>
<protein>
    <recommendedName>
        <fullName evidence="5">Immunoglobulin V-set domain-containing protein</fullName>
    </recommendedName>
</protein>
<dbReference type="PANTHER" id="PTHR15297:SF2">
    <property type="entry name" value="IMMUNOGLOBULIN SUPERFAMILY MEMBER 6"/>
    <property type="match status" value="1"/>
</dbReference>
<dbReference type="OrthoDB" id="9905432at2759"/>
<evidence type="ECO:0008006" key="5">
    <source>
        <dbReference type="Google" id="ProtNLM"/>
    </source>
</evidence>
<keyword evidence="2" id="KW-0472">Membrane</keyword>
<evidence type="ECO:0000256" key="2">
    <source>
        <dbReference type="SAM" id="Phobius"/>
    </source>
</evidence>
<keyword evidence="2" id="KW-0812">Transmembrane</keyword>
<feature type="region of interest" description="Disordered" evidence="1">
    <location>
        <begin position="136"/>
        <end position="168"/>
    </location>
</feature>
<dbReference type="PANTHER" id="PTHR15297">
    <property type="entry name" value="IMMUNOGLOBULIN SUPERFAMILY MEMBER 6"/>
    <property type="match status" value="1"/>
</dbReference>
<accession>A0A437D367</accession>
<dbReference type="EMBL" id="CM012444">
    <property type="protein sequence ID" value="RVE69533.1"/>
    <property type="molecule type" value="Genomic_DNA"/>
</dbReference>
<reference evidence="3 4" key="1">
    <citation type="submission" date="2018-11" db="EMBL/GenBank/DDBJ databases">
        <authorList>
            <person name="Lopez-Roques C."/>
            <person name="Donnadieu C."/>
            <person name="Bouchez O."/>
            <person name="Klopp C."/>
            <person name="Cabau C."/>
            <person name="Zahm M."/>
        </authorList>
    </citation>
    <scope>NUCLEOTIDE SEQUENCE [LARGE SCALE GENOMIC DNA]</scope>
    <source>
        <strain evidence="3">RS831</strain>
        <tissue evidence="3">Whole body</tissue>
    </source>
</reference>
<dbReference type="AlphaFoldDB" id="A0A437D367"/>
<keyword evidence="4" id="KW-1185">Reference proteome</keyword>
<organism evidence="3 4">
    <name type="scientific">Oryzias javanicus</name>
    <name type="common">Javanese ricefish</name>
    <name type="synonym">Aplocheilus javanicus</name>
    <dbReference type="NCBI Taxonomy" id="123683"/>
    <lineage>
        <taxon>Eukaryota</taxon>
        <taxon>Metazoa</taxon>
        <taxon>Chordata</taxon>
        <taxon>Craniata</taxon>
        <taxon>Vertebrata</taxon>
        <taxon>Euteleostomi</taxon>
        <taxon>Actinopterygii</taxon>
        <taxon>Neopterygii</taxon>
        <taxon>Teleostei</taxon>
        <taxon>Neoteleostei</taxon>
        <taxon>Acanthomorphata</taxon>
        <taxon>Ovalentaria</taxon>
        <taxon>Atherinomorphae</taxon>
        <taxon>Beloniformes</taxon>
        <taxon>Adrianichthyidae</taxon>
        <taxon>Oryziinae</taxon>
        <taxon>Oryzias</taxon>
    </lineage>
</organism>
<feature type="transmembrane region" description="Helical" evidence="2">
    <location>
        <begin position="77"/>
        <end position="98"/>
    </location>
</feature>
<name>A0A437D367_ORYJA</name>
<dbReference type="SUPFAM" id="SSF48726">
    <property type="entry name" value="Immunoglobulin"/>
    <property type="match status" value="1"/>
</dbReference>
<sequence>MGKQRIIKTADYSRPRRSGAKQEDHGTYSLNAENLTITSLKITDSGIYYCGTGKTKCCNPLVGLGTTLVVTGKTRHLLLLALVLLVIFNLAIVTFIILKKYCLKKTASMKKSVDVKDSIRKKSHFRNVLQELHNRENLRKSKNTATQKPLETKRDPRPVSTDSIYQNV</sequence>
<dbReference type="InterPro" id="IPR013783">
    <property type="entry name" value="Ig-like_fold"/>
</dbReference>